<name>A0ACC1TA81_9APHY</name>
<dbReference type="EMBL" id="JANHOG010000231">
    <property type="protein sequence ID" value="KAJ3556554.1"/>
    <property type="molecule type" value="Genomic_DNA"/>
</dbReference>
<comment type="caution">
    <text evidence="1">The sequence shown here is derived from an EMBL/GenBank/DDBJ whole genome shotgun (WGS) entry which is preliminary data.</text>
</comment>
<evidence type="ECO:0000313" key="1">
    <source>
        <dbReference type="EMBL" id="KAJ3556554.1"/>
    </source>
</evidence>
<protein>
    <submittedName>
        <fullName evidence="1">Uncharacterized protein</fullName>
    </submittedName>
</protein>
<sequence length="375" mass="41092">MSDAVSNSALIAEAVANVCASTINRYTAGIAITLASYEYILLFREEVDFLLKHKQSGVTWVFLANRYIMMAQCLMMIVPSNRESRCSAKSYVEGTDICDRCTNRPLFDAVTAIGLLPAAITAIFGALRVFALLDRAYIMAILTLTLGLVPVVTNFYFLGKTTLVVVEDLVLGLSCYADYSISDAATLYIMTPSLGLATRLSVVIADLIIIAVTWRQTHQHLRQIMDSEAPRSVGATVLQDGSVYFIALLVLNVIQLLVDTIPAFEGANPVFNITAVMSPILISRFLINLRRAGTTSRFHVNSSLKDDTVVTTFLDARYGASTGGLFTSIDHWGEHLTFGVEMEATEEECPRPNDIPHQRLPYDSVSNLQLSLSVA</sequence>
<reference evidence="1" key="1">
    <citation type="submission" date="2022-07" db="EMBL/GenBank/DDBJ databases">
        <title>Genome Sequence of Phlebia brevispora.</title>
        <authorList>
            <person name="Buettner E."/>
        </authorList>
    </citation>
    <scope>NUCLEOTIDE SEQUENCE</scope>
    <source>
        <strain evidence="1">MPL23</strain>
    </source>
</reference>
<organism evidence="1 2">
    <name type="scientific">Phlebia brevispora</name>
    <dbReference type="NCBI Taxonomy" id="194682"/>
    <lineage>
        <taxon>Eukaryota</taxon>
        <taxon>Fungi</taxon>
        <taxon>Dikarya</taxon>
        <taxon>Basidiomycota</taxon>
        <taxon>Agaricomycotina</taxon>
        <taxon>Agaricomycetes</taxon>
        <taxon>Polyporales</taxon>
        <taxon>Meruliaceae</taxon>
        <taxon>Phlebia</taxon>
    </lineage>
</organism>
<dbReference type="Proteomes" id="UP001148662">
    <property type="component" value="Unassembled WGS sequence"/>
</dbReference>
<evidence type="ECO:0000313" key="2">
    <source>
        <dbReference type="Proteomes" id="UP001148662"/>
    </source>
</evidence>
<accession>A0ACC1TA81</accession>
<gene>
    <name evidence="1" type="ORF">NM688_g1966</name>
</gene>
<keyword evidence="2" id="KW-1185">Reference proteome</keyword>
<proteinExistence type="predicted"/>